<dbReference type="RefSeq" id="WP_013764408.1">
    <property type="nucleotide sequence ID" value="NC_015510.1"/>
</dbReference>
<dbReference type="HOGENOM" id="CLU_582457_0_0_10"/>
<dbReference type="EMBL" id="CP002691">
    <property type="protein sequence ID" value="AEE49855.1"/>
    <property type="molecule type" value="Genomic_DNA"/>
</dbReference>
<dbReference type="Gene3D" id="3.40.50.1820">
    <property type="entry name" value="alpha/beta hydrolase"/>
    <property type="match status" value="1"/>
</dbReference>
<dbReference type="STRING" id="760192.Halhy_1970"/>
<keyword evidence="2" id="KW-1185">Reference proteome</keyword>
<evidence type="ECO:0000313" key="1">
    <source>
        <dbReference type="EMBL" id="AEE49855.1"/>
    </source>
</evidence>
<dbReference type="Proteomes" id="UP000008461">
    <property type="component" value="Chromosome"/>
</dbReference>
<accession>F4L6L2</accession>
<gene>
    <name evidence="1" type="ordered locus">Halhy_1970</name>
</gene>
<dbReference type="PANTHER" id="PTHR34853:SF1">
    <property type="entry name" value="LIPASE 5"/>
    <property type="match status" value="1"/>
</dbReference>
<dbReference type="AlphaFoldDB" id="F4L6L2"/>
<evidence type="ECO:0008006" key="3">
    <source>
        <dbReference type="Google" id="ProtNLM"/>
    </source>
</evidence>
<evidence type="ECO:0000313" key="2">
    <source>
        <dbReference type="Proteomes" id="UP000008461"/>
    </source>
</evidence>
<reference evidence="1 2" key="1">
    <citation type="journal article" date="2011" name="Stand. Genomic Sci.">
        <title>Complete genome sequence of Haliscomenobacter hydrossis type strain (O).</title>
        <authorList>
            <consortium name="US DOE Joint Genome Institute (JGI-PGF)"/>
            <person name="Daligault H."/>
            <person name="Lapidus A."/>
            <person name="Zeytun A."/>
            <person name="Nolan M."/>
            <person name="Lucas S."/>
            <person name="Del Rio T.G."/>
            <person name="Tice H."/>
            <person name="Cheng J.F."/>
            <person name="Tapia R."/>
            <person name="Han C."/>
            <person name="Goodwin L."/>
            <person name="Pitluck S."/>
            <person name="Liolios K."/>
            <person name="Pagani I."/>
            <person name="Ivanova N."/>
            <person name="Huntemann M."/>
            <person name="Mavromatis K."/>
            <person name="Mikhailova N."/>
            <person name="Pati A."/>
            <person name="Chen A."/>
            <person name="Palaniappan K."/>
            <person name="Land M."/>
            <person name="Hauser L."/>
            <person name="Brambilla E.M."/>
            <person name="Rohde M."/>
            <person name="Verbarg S."/>
            <person name="Goker M."/>
            <person name="Bristow J."/>
            <person name="Eisen J.A."/>
            <person name="Markowitz V."/>
            <person name="Hugenholtz P."/>
            <person name="Kyrpides N.C."/>
            <person name="Klenk H.P."/>
            <person name="Woyke T."/>
        </authorList>
    </citation>
    <scope>NUCLEOTIDE SEQUENCE [LARGE SCALE GENOMIC DNA]</scope>
    <source>
        <strain evidence="2">ATCC 27775 / DSM 1100 / LMG 10767 / O</strain>
    </source>
</reference>
<dbReference type="PANTHER" id="PTHR34853">
    <property type="match status" value="1"/>
</dbReference>
<name>F4L6L2_HALH1</name>
<dbReference type="eggNOG" id="COG1073">
    <property type="taxonomic scope" value="Bacteria"/>
</dbReference>
<dbReference type="Gene3D" id="1.10.260.160">
    <property type="match status" value="1"/>
</dbReference>
<dbReference type="InterPro" id="IPR029058">
    <property type="entry name" value="AB_hydrolase_fold"/>
</dbReference>
<dbReference type="NCBIfam" id="TIGR04183">
    <property type="entry name" value="Por_Secre_tail"/>
    <property type="match status" value="1"/>
</dbReference>
<protein>
    <recommendedName>
        <fullName evidence="3">Secretion system C-terminal sorting domain-containing protein</fullName>
    </recommendedName>
</protein>
<reference key="2">
    <citation type="submission" date="2011-04" db="EMBL/GenBank/DDBJ databases">
        <title>Complete sequence of chromosome of Haliscomenobacter hydrossis DSM 1100.</title>
        <authorList>
            <consortium name="US DOE Joint Genome Institute (JGI-PGF)"/>
            <person name="Lucas S."/>
            <person name="Han J."/>
            <person name="Lapidus A."/>
            <person name="Bruce D."/>
            <person name="Goodwin L."/>
            <person name="Pitluck S."/>
            <person name="Peters L."/>
            <person name="Kyrpides N."/>
            <person name="Mavromatis K."/>
            <person name="Ivanova N."/>
            <person name="Ovchinnikova G."/>
            <person name="Pagani I."/>
            <person name="Daligault H."/>
            <person name="Detter J.C."/>
            <person name="Han C."/>
            <person name="Land M."/>
            <person name="Hauser L."/>
            <person name="Markowitz V."/>
            <person name="Cheng J.-F."/>
            <person name="Hugenholtz P."/>
            <person name="Woyke T."/>
            <person name="Wu D."/>
            <person name="Verbarg S."/>
            <person name="Frueling A."/>
            <person name="Brambilla E."/>
            <person name="Klenk H.-P."/>
            <person name="Eisen J.A."/>
        </authorList>
    </citation>
    <scope>NUCLEOTIDE SEQUENCE</scope>
    <source>
        <strain>DSM 1100</strain>
    </source>
</reference>
<dbReference type="GO" id="GO:0016042">
    <property type="term" value="P:lipid catabolic process"/>
    <property type="evidence" value="ECO:0007669"/>
    <property type="project" value="InterPro"/>
</dbReference>
<dbReference type="InterPro" id="IPR026444">
    <property type="entry name" value="Secre_tail"/>
</dbReference>
<proteinExistence type="predicted"/>
<dbReference type="SUPFAM" id="SSF53474">
    <property type="entry name" value="alpha/beta-Hydrolases"/>
    <property type="match status" value="1"/>
</dbReference>
<sequence length="478" mass="53086">MKKISPVFCLFALISMLLPLFGDAQNRLIRTRPMGTVLKDVLAETYGPFVQYSITTHKVWYLTTGINGKPDTASGLVVFPVVENKALPLLCYQHGTVDGPTDVPSNRRGGWELAGVGAALGYVSLAPDYLGLGESNGFHPYVHAATEASAAIDLLYATRELAEKLKFQLNGQLFLTGYSQGGHASMALHRELERNYTQDFPVTAAAHLSGPYSISGETFKRLLSDEPYNYVGYTAWVALSYNQMYNIYDNIDQLLKQPYADMAMRFYRHEIGLSELNKQLIDTLTKRHGKPISRLMMQDSVLESISKNPNHPFLLAMRDNDVYDWIPKAPTRMFYCKADDQVTFRNSVLADSVMQVRGAKNVAAADVNSDADHGQCVEPAVLQTVFFFALVQSQVTSVRNLPQIPVRMYPNPAHEVTRLEGLPAKGYLILSNLQGQILYRSTVTNSAMDIPLKGLSAGMYALQLLSEEGAWQGKLMVH</sequence>
<dbReference type="GO" id="GO:0004806">
    <property type="term" value="F:triacylglycerol lipase activity"/>
    <property type="evidence" value="ECO:0007669"/>
    <property type="project" value="InterPro"/>
</dbReference>
<dbReference type="KEGG" id="hhy:Halhy_1970"/>
<dbReference type="OrthoDB" id="4857813at2"/>
<dbReference type="InterPro" id="IPR005152">
    <property type="entry name" value="Lipase_secreted"/>
</dbReference>
<organism evidence="1 2">
    <name type="scientific">Haliscomenobacter hydrossis (strain ATCC 27775 / DSM 1100 / LMG 10767 / O)</name>
    <dbReference type="NCBI Taxonomy" id="760192"/>
    <lineage>
        <taxon>Bacteria</taxon>
        <taxon>Pseudomonadati</taxon>
        <taxon>Bacteroidota</taxon>
        <taxon>Saprospiria</taxon>
        <taxon>Saprospirales</taxon>
        <taxon>Haliscomenobacteraceae</taxon>
        <taxon>Haliscomenobacter</taxon>
    </lineage>
</organism>